<dbReference type="GO" id="GO:0046872">
    <property type="term" value="F:metal ion binding"/>
    <property type="evidence" value="ECO:0007669"/>
    <property type="project" value="UniProtKB-UniRule"/>
</dbReference>
<keyword evidence="8" id="KW-1185">Reference proteome</keyword>
<evidence type="ECO:0000256" key="5">
    <source>
        <dbReference type="PIRNR" id="PIRNR037489"/>
    </source>
</evidence>
<dbReference type="Gene3D" id="3.40.1390.30">
    <property type="entry name" value="NIF3 (NGG1p interacting factor 3)-like"/>
    <property type="match status" value="1"/>
</dbReference>
<feature type="binding site" evidence="6">
    <location>
        <position position="65"/>
    </location>
    <ligand>
        <name>a divalent metal cation</name>
        <dbReference type="ChEBI" id="CHEBI:60240"/>
        <label>1</label>
    </ligand>
</feature>
<evidence type="ECO:0000313" key="8">
    <source>
        <dbReference type="Proteomes" id="UP000179797"/>
    </source>
</evidence>
<dbReference type="AlphaFoldDB" id="A0A1S1YXD2"/>
<dbReference type="OrthoDB" id="9792792at2"/>
<dbReference type="PANTHER" id="PTHR13799">
    <property type="entry name" value="NGG1 INTERACTING FACTOR 3"/>
    <property type="match status" value="1"/>
</dbReference>
<organism evidence="7 8">
    <name type="scientific">Flammeovirga pacifica</name>
    <dbReference type="NCBI Taxonomy" id="915059"/>
    <lineage>
        <taxon>Bacteria</taxon>
        <taxon>Pseudomonadati</taxon>
        <taxon>Bacteroidota</taxon>
        <taxon>Cytophagia</taxon>
        <taxon>Cytophagales</taxon>
        <taxon>Flammeovirgaceae</taxon>
        <taxon>Flammeovirga</taxon>
    </lineage>
</organism>
<comment type="caution">
    <text evidence="7">The sequence shown here is derived from an EMBL/GenBank/DDBJ whole genome shotgun (WGS) entry which is preliminary data.</text>
</comment>
<dbReference type="NCBIfam" id="TIGR00486">
    <property type="entry name" value="YbgI_SA1388"/>
    <property type="match status" value="1"/>
</dbReference>
<dbReference type="Proteomes" id="UP000179797">
    <property type="component" value="Unassembled WGS sequence"/>
</dbReference>
<dbReference type="InterPro" id="IPR036069">
    <property type="entry name" value="DUF34/NIF3_sf"/>
</dbReference>
<dbReference type="PANTHER" id="PTHR13799:SF14">
    <property type="entry name" value="GTP CYCLOHYDROLASE 1 TYPE 2 HOMOLOG"/>
    <property type="match status" value="1"/>
</dbReference>
<dbReference type="STRING" id="915059.NH26_03720"/>
<gene>
    <name evidence="7" type="ORF">NH26_03720</name>
</gene>
<dbReference type="InterPro" id="IPR002678">
    <property type="entry name" value="DUF34/NIF3"/>
</dbReference>
<keyword evidence="4 5" id="KW-0479">Metal-binding</keyword>
<dbReference type="EMBL" id="JRYR02000001">
    <property type="protein sequence ID" value="OHX65515.1"/>
    <property type="molecule type" value="Genomic_DNA"/>
</dbReference>
<feature type="binding site" evidence="6">
    <location>
        <position position="331"/>
    </location>
    <ligand>
        <name>a divalent metal cation</name>
        <dbReference type="ChEBI" id="CHEBI:60240"/>
        <label>1</label>
    </ligand>
</feature>
<dbReference type="Gene3D" id="3.30.70.120">
    <property type="match status" value="1"/>
</dbReference>
<feature type="binding site" evidence="6">
    <location>
        <position position="103"/>
    </location>
    <ligand>
        <name>a divalent metal cation</name>
        <dbReference type="ChEBI" id="CHEBI:60240"/>
        <label>1</label>
    </ligand>
</feature>
<dbReference type="GO" id="GO:0005737">
    <property type="term" value="C:cytoplasm"/>
    <property type="evidence" value="ECO:0007669"/>
    <property type="project" value="TreeGrafter"/>
</dbReference>
<proteinExistence type="inferred from homology"/>
<sequence length="365" mass="40092">MKVKEIVKSLEVLAPPVYQESYDNSGLLTGSGNEEVKGILVALDCTEVIIQEAIEKECNLVVVHHPVIFGGLKKLNGKNYVERTVINAIKNDIAIYAIHTNLDNMNNGVSAKICELLELENLKILSPKKETLYKLTTFVPSSDTQKVLDSIGTAGAGQIGNYSNCSFSSEGKGSFLPNDKATPSIGTVNKVESVTETKIEVQFPVHLKSNIINALHAAHPYEEVAYHVTKLENVNKEVGSGMYGTYSEGIDANVFLQKLKDTFKVGAIRHTKIIQPLIKKVAVCGGAGSFLLGNAKGVGADIYITGDFKYHEFFDAEDKIMIADIGHYESEQFTIDLLIDYLNNNFDSLRIQPTENNTNPVHYFS</sequence>
<dbReference type="RefSeq" id="WP_044225270.1">
    <property type="nucleotide sequence ID" value="NZ_JRYR02000001.1"/>
</dbReference>
<evidence type="ECO:0000256" key="3">
    <source>
        <dbReference type="ARBA" id="ARBA00022112"/>
    </source>
</evidence>
<evidence type="ECO:0000313" key="7">
    <source>
        <dbReference type="EMBL" id="OHX65515.1"/>
    </source>
</evidence>
<dbReference type="PIRSF" id="PIRSF037489">
    <property type="entry name" value="UCP037489_NIF3_YqfO"/>
    <property type="match status" value="1"/>
</dbReference>
<accession>A0A1S1YXD2</accession>
<dbReference type="Pfam" id="PF01784">
    <property type="entry name" value="DUF34_NIF3"/>
    <property type="match status" value="1"/>
</dbReference>
<evidence type="ECO:0000256" key="1">
    <source>
        <dbReference type="ARBA" id="ARBA00006964"/>
    </source>
</evidence>
<comment type="similarity">
    <text evidence="1 5">Belongs to the GTP cyclohydrolase I type 2/NIF3 family.</text>
</comment>
<feature type="binding site" evidence="6">
    <location>
        <position position="327"/>
    </location>
    <ligand>
        <name>a divalent metal cation</name>
        <dbReference type="ChEBI" id="CHEBI:60240"/>
        <label>1</label>
    </ligand>
</feature>
<dbReference type="SUPFAM" id="SSF102705">
    <property type="entry name" value="NIF3 (NGG1p interacting factor 3)-like"/>
    <property type="match status" value="1"/>
</dbReference>
<name>A0A1S1YXD2_FLAPC</name>
<protein>
    <recommendedName>
        <fullName evidence="3 5">GTP cyclohydrolase 1 type 2 homolog</fullName>
    </recommendedName>
</protein>
<evidence type="ECO:0000256" key="4">
    <source>
        <dbReference type="ARBA" id="ARBA00022723"/>
    </source>
</evidence>
<evidence type="ECO:0000256" key="2">
    <source>
        <dbReference type="ARBA" id="ARBA00011643"/>
    </source>
</evidence>
<evidence type="ECO:0000256" key="6">
    <source>
        <dbReference type="PIRSR" id="PIRSR602678-1"/>
    </source>
</evidence>
<comment type="subunit">
    <text evidence="2">Homohexamer.</text>
</comment>
<reference evidence="7 8" key="1">
    <citation type="journal article" date="2012" name="Int. J. Syst. Evol. Microbiol.">
        <title>Flammeovirga pacifica sp. nov., isolated from deep-sea sediment.</title>
        <authorList>
            <person name="Xu H."/>
            <person name="Fu Y."/>
            <person name="Yang N."/>
            <person name="Ding Z."/>
            <person name="Lai Q."/>
            <person name="Zeng R."/>
        </authorList>
    </citation>
    <scope>NUCLEOTIDE SEQUENCE [LARGE SCALE GENOMIC DNA]</scope>
    <source>
        <strain evidence="8">DSM 24597 / LMG 26175 / WPAGA1</strain>
    </source>
</reference>
<feature type="binding site" evidence="6">
    <location>
        <position position="64"/>
    </location>
    <ligand>
        <name>a divalent metal cation</name>
        <dbReference type="ChEBI" id="CHEBI:60240"/>
        <label>2</label>
    </ligand>
</feature>
<dbReference type="InterPro" id="IPR017221">
    <property type="entry name" value="DUF34/NIF3_bac"/>
</dbReference>
<dbReference type="InterPro" id="IPR015867">
    <property type="entry name" value="N-reg_PII/ATP_PRibTrfase_C"/>
</dbReference>
<dbReference type="FunFam" id="3.40.1390.30:FF:000001">
    <property type="entry name" value="GTP cyclohydrolase 1 type 2"/>
    <property type="match status" value="1"/>
</dbReference>